<dbReference type="InterPro" id="IPR011051">
    <property type="entry name" value="RmlC_Cupin_sf"/>
</dbReference>
<evidence type="ECO:0000313" key="2">
    <source>
        <dbReference type="EMBL" id="RNF33999.1"/>
    </source>
</evidence>
<gene>
    <name evidence="2" type="ORF">A7A09_013935</name>
</gene>
<evidence type="ECO:0000313" key="3">
    <source>
        <dbReference type="Proteomes" id="UP000238137"/>
    </source>
</evidence>
<name>A0A422QVK9_9RHOB</name>
<sequence length="271" mass="28490">MDDLSTTSSRHFRDRLAAMLPTPSAGLKGPGPGLFTYCAFAHERLAEVRLPQPAVGVVLDGRKEIWLGDQGTVCPAGSAFVIPADTAMTVFNVPGEVHGLYRSLVIELADITPPEGGASTADTMRLTMTEPLRASLLHAAQALAQGPAAPAVRNARLTELVALIAHDPAGGWLGRASVSERLRRLLASASGGGLDSQCGGREAYHGRLDIAAPARDRGNIVSRDPARGATGRRGPHPCRPGQQRASRCCGRAVITRAFRASLSRQIRAGAI</sequence>
<dbReference type="SUPFAM" id="SSF51182">
    <property type="entry name" value="RmlC-like cupins"/>
    <property type="match status" value="1"/>
</dbReference>
<feature type="region of interest" description="Disordered" evidence="1">
    <location>
        <begin position="219"/>
        <end position="244"/>
    </location>
</feature>
<evidence type="ECO:0000256" key="1">
    <source>
        <dbReference type="SAM" id="MobiDB-lite"/>
    </source>
</evidence>
<dbReference type="Proteomes" id="UP000238137">
    <property type="component" value="Unassembled WGS sequence"/>
</dbReference>
<protein>
    <submittedName>
        <fullName evidence="2">Uncharacterized protein</fullName>
    </submittedName>
</protein>
<dbReference type="OrthoDB" id="7565195at2"/>
<dbReference type="EMBL" id="PXNQ02000008">
    <property type="protein sequence ID" value="RNF33999.1"/>
    <property type="molecule type" value="Genomic_DNA"/>
</dbReference>
<accession>A0A422QVK9</accession>
<dbReference type="AlphaFoldDB" id="A0A422QVK9"/>
<proteinExistence type="predicted"/>
<keyword evidence="3" id="KW-1185">Reference proteome</keyword>
<reference evidence="2" key="1">
    <citation type="submission" date="2018-05" db="EMBL/GenBank/DDBJ databases">
        <title>Reclassification of Methylarcula marina and Methylarcula terricola as Paracoccus methylarcula sp.nov., comb.nov. and Paracoccus terricola comb.nov.</title>
        <authorList>
            <person name="Shmareva M.N."/>
            <person name="Doronina N.V."/>
            <person name="Vasilenko O.V."/>
            <person name="Tarlachkov S.V."/>
            <person name="Trotsenko Y.A."/>
        </authorList>
    </citation>
    <scope>NUCLEOTIDE SEQUENCE [LARGE SCALE GENOMIC DNA]</scope>
    <source>
        <strain evidence="2">VKM B-2159</strain>
    </source>
</reference>
<organism evidence="2 3">
    <name type="scientific">Paracoccus methylarcula</name>
    <dbReference type="NCBI Taxonomy" id="72022"/>
    <lineage>
        <taxon>Bacteria</taxon>
        <taxon>Pseudomonadati</taxon>
        <taxon>Pseudomonadota</taxon>
        <taxon>Alphaproteobacteria</taxon>
        <taxon>Rhodobacterales</taxon>
        <taxon>Paracoccaceae</taxon>
        <taxon>Paracoccus</taxon>
    </lineage>
</organism>
<comment type="caution">
    <text evidence="2">The sequence shown here is derived from an EMBL/GenBank/DDBJ whole genome shotgun (WGS) entry which is preliminary data.</text>
</comment>